<protein>
    <recommendedName>
        <fullName evidence="4">DUF3710 domain-containing protein</fullName>
    </recommendedName>
</protein>
<gene>
    <name evidence="2" type="ORF">BN10_990028</name>
</gene>
<evidence type="ECO:0000313" key="3">
    <source>
        <dbReference type="Proteomes" id="UP000013167"/>
    </source>
</evidence>
<sequence>MAIFRRRSRDETEPARTDATVETGEDASEQVDAPVLDRSSGPFDHSEVGGSDQRIDLGALRILGAEGMQLRLEIDQEQQAVVAASVLMGDSNLQLQAFAAPRSEGLWESIRGELSESVTTRGGTAESVEGPFGIELRTRMPSQDKNGRTVFAPARFLGVDGPRWFLRGVISGRAAVEDTKAEPLLQVFRDTVVVRGQDPMAPRELLTLTLPTEAQPVEAPDEPSAPELNPFERGPEITEVR</sequence>
<feature type="region of interest" description="Disordered" evidence="1">
    <location>
        <begin position="1"/>
        <end position="50"/>
    </location>
</feature>
<dbReference type="RefSeq" id="WP_010851379.1">
    <property type="nucleotide sequence ID" value="NZ_HF570956.1"/>
</dbReference>
<organism evidence="2 3">
    <name type="scientific">Phycicoccus elongatus Lp2</name>
    <dbReference type="NCBI Taxonomy" id="1193181"/>
    <lineage>
        <taxon>Bacteria</taxon>
        <taxon>Bacillati</taxon>
        <taxon>Actinomycetota</taxon>
        <taxon>Actinomycetes</taxon>
        <taxon>Micrococcales</taxon>
        <taxon>Intrasporangiaceae</taxon>
        <taxon>Phycicoccus</taxon>
    </lineage>
</organism>
<evidence type="ECO:0000256" key="1">
    <source>
        <dbReference type="SAM" id="MobiDB-lite"/>
    </source>
</evidence>
<reference evidence="2 3" key="1">
    <citation type="journal article" date="2013" name="ISME J.">
        <title>A metabolic model for members of the genus Tetrasphaera involved in enhanced biological phosphorus removal.</title>
        <authorList>
            <person name="Kristiansen R."/>
            <person name="Nguyen H.T.T."/>
            <person name="Saunders A.M."/>
            <person name="Nielsen J.L."/>
            <person name="Wimmer R."/>
            <person name="Le V.Q."/>
            <person name="McIlroy S.J."/>
            <person name="Petrovski S."/>
            <person name="Seviour R.J."/>
            <person name="Calteau A."/>
            <person name="Nielsen K.L."/>
            <person name="Nielsen P.H."/>
        </authorList>
    </citation>
    <scope>NUCLEOTIDE SEQUENCE [LARGE SCALE GENOMIC DNA]</scope>
    <source>
        <strain evidence="2 3">Lp2</strain>
    </source>
</reference>
<feature type="region of interest" description="Disordered" evidence="1">
    <location>
        <begin position="210"/>
        <end position="241"/>
    </location>
</feature>
<dbReference type="STRING" id="1193181.BN10_990028"/>
<dbReference type="HOGENOM" id="CLU_069776_1_0_11"/>
<proteinExistence type="predicted"/>
<keyword evidence="3" id="KW-1185">Reference proteome</keyword>
<name>N0E3L4_9MICO</name>
<dbReference type="InterPro" id="IPR022183">
    <property type="entry name" value="DUF3710"/>
</dbReference>
<dbReference type="Pfam" id="PF12502">
    <property type="entry name" value="DUF3710"/>
    <property type="match status" value="1"/>
</dbReference>
<evidence type="ECO:0008006" key="4">
    <source>
        <dbReference type="Google" id="ProtNLM"/>
    </source>
</evidence>
<dbReference type="EMBL" id="CAIZ01000173">
    <property type="protein sequence ID" value="CCH71553.1"/>
    <property type="molecule type" value="Genomic_DNA"/>
</dbReference>
<dbReference type="AlphaFoldDB" id="N0E3L4"/>
<dbReference type="OrthoDB" id="8480367at2"/>
<comment type="caution">
    <text evidence="2">The sequence shown here is derived from an EMBL/GenBank/DDBJ whole genome shotgun (WGS) entry which is preliminary data.</text>
</comment>
<evidence type="ECO:0000313" key="2">
    <source>
        <dbReference type="EMBL" id="CCH71553.1"/>
    </source>
</evidence>
<accession>N0E3L4</accession>
<dbReference type="eggNOG" id="ENOG5030NZ9">
    <property type="taxonomic scope" value="Bacteria"/>
</dbReference>
<dbReference type="Proteomes" id="UP000013167">
    <property type="component" value="Unassembled WGS sequence"/>
</dbReference>